<organism evidence="1 2">
    <name type="scientific">Cymbomonas tetramitiformis</name>
    <dbReference type="NCBI Taxonomy" id="36881"/>
    <lineage>
        <taxon>Eukaryota</taxon>
        <taxon>Viridiplantae</taxon>
        <taxon>Chlorophyta</taxon>
        <taxon>Pyramimonadophyceae</taxon>
        <taxon>Pyramimonadales</taxon>
        <taxon>Pyramimonadaceae</taxon>
        <taxon>Cymbomonas</taxon>
    </lineage>
</organism>
<dbReference type="AlphaFoldDB" id="A0AAE0KZB3"/>
<evidence type="ECO:0000313" key="2">
    <source>
        <dbReference type="Proteomes" id="UP001190700"/>
    </source>
</evidence>
<proteinExistence type="predicted"/>
<comment type="caution">
    <text evidence="1">The sequence shown here is derived from an EMBL/GenBank/DDBJ whole genome shotgun (WGS) entry which is preliminary data.</text>
</comment>
<protein>
    <submittedName>
        <fullName evidence="1">Uncharacterized protein</fullName>
    </submittedName>
</protein>
<reference evidence="1 2" key="1">
    <citation type="journal article" date="2015" name="Genome Biol. Evol.">
        <title>Comparative Genomics of a Bacterivorous Green Alga Reveals Evolutionary Causalities and Consequences of Phago-Mixotrophic Mode of Nutrition.</title>
        <authorList>
            <person name="Burns J.A."/>
            <person name="Paasch A."/>
            <person name="Narechania A."/>
            <person name="Kim E."/>
        </authorList>
    </citation>
    <scope>NUCLEOTIDE SEQUENCE [LARGE SCALE GENOMIC DNA]</scope>
    <source>
        <strain evidence="1 2">PLY_AMNH</strain>
    </source>
</reference>
<gene>
    <name evidence="1" type="ORF">CYMTET_25068</name>
</gene>
<keyword evidence="2" id="KW-1185">Reference proteome</keyword>
<accession>A0AAE0KZB3</accession>
<name>A0AAE0KZB3_9CHLO</name>
<evidence type="ECO:0000313" key="1">
    <source>
        <dbReference type="EMBL" id="KAK3266296.1"/>
    </source>
</evidence>
<sequence>MAPPQGTLAPPQYAAMPFRLSDPAEMVVLGPGNVVVVPELAVVFDHAASNDPDMPGTPLLLMLMLYVADAFGFAGGDSVDDIEIRAFGSVRQSSFGFHRHRPARNLWPYPKQSRYAPRHDRT</sequence>
<dbReference type="EMBL" id="LGRX02013254">
    <property type="protein sequence ID" value="KAK3266296.1"/>
    <property type="molecule type" value="Genomic_DNA"/>
</dbReference>
<dbReference type="Proteomes" id="UP001190700">
    <property type="component" value="Unassembled WGS sequence"/>
</dbReference>